<comment type="caution">
    <text evidence="1">The sequence shown here is derived from an EMBL/GenBank/DDBJ whole genome shotgun (WGS) entry which is preliminary data.</text>
</comment>
<dbReference type="EMBL" id="BMFN01000005">
    <property type="protein sequence ID" value="GGF79488.1"/>
    <property type="molecule type" value="Genomic_DNA"/>
</dbReference>
<evidence type="ECO:0000313" key="1">
    <source>
        <dbReference type="EMBL" id="GGF79488.1"/>
    </source>
</evidence>
<keyword evidence="2" id="KW-1185">Reference proteome</keyword>
<dbReference type="Proteomes" id="UP000605392">
    <property type="component" value="Unassembled WGS sequence"/>
</dbReference>
<evidence type="ECO:0000313" key="2">
    <source>
        <dbReference type="Proteomes" id="UP000605392"/>
    </source>
</evidence>
<proteinExistence type="predicted"/>
<gene>
    <name evidence="1" type="ORF">GCM10011375_38190</name>
</gene>
<accession>A0ACB5PWT0</accession>
<sequence>MENPSSLPVLIPTRTHALVEMPASVGRYAEAGLQGAANTQRGYAADLRSFEDYCQHHQVSYLPAAVTTVAGYASQLADRGKKFATIRRHVAAIAKLHQLAGQPSPTTHEALGVVLDGIGRVLGKRQRQAPAFTVAELKQAVRAMNLTTPTGLRDRALLLLGFAGAFRRSELVALNVEDVELTRQALLIHLQRSKTNQYGEAEDKAVFYAPTADYCPVRAVQEWIECLGRTTGPLFTRMNRGAAGVPGRPGLARLSDQSVNDLVQRHLGPAYSAHSLRASFVTIAVEAGQSNKAIKNQTKQKTDAMIERYARLDDVKRFNAAQYLGL</sequence>
<reference evidence="1 2" key="1">
    <citation type="journal article" date="2019" name="Int. J. Syst. Evol. Microbiol.">
        <title>The Global Catalogue of Microorganisms (GCM) 10K type strain sequencing project: providing services to taxonomists for standard genome sequencing and annotation.</title>
        <authorList>
            <consortium name="The Broad Institute Genomics Platform"/>
            <consortium name="The Broad Institute Genome Sequencing Center for Infectious Disease"/>
            <person name="Wu L."/>
            <person name="Ma J."/>
        </authorList>
    </citation>
    <scope>NUCLEOTIDE SEQUENCE [LARGE SCALE GENOMIC DNA]</scope>
    <source>
        <strain evidence="1 2">CGMCC 1.12720</strain>
    </source>
</reference>
<organism evidence="1 2">
    <name type="scientific">Hymenobacter qilianensis</name>
    <dbReference type="NCBI Taxonomy" id="1385715"/>
    <lineage>
        <taxon>Bacteria</taxon>
        <taxon>Pseudomonadati</taxon>
        <taxon>Bacteroidota</taxon>
        <taxon>Cytophagia</taxon>
        <taxon>Cytophagales</taxon>
        <taxon>Hymenobacteraceae</taxon>
        <taxon>Hymenobacter</taxon>
    </lineage>
</organism>
<name>A0ACB5PWT0_9BACT</name>
<protein>
    <submittedName>
        <fullName evidence="1">Integrase</fullName>
    </submittedName>
</protein>